<sequence length="588" mass="62709">MALILITASAGSPALSQIKSGDDTAPLIVAPEAPELDRRQVELVRYLLSMIRESDTAAILRARVFEAFYIADVDGEPGITADDTAIFAARERAERRARLGAAMLGDDIDGDGAVTLDELRIAGRLAGMRDGIGAGRPAAPVQSAAQVEMLAEAYALKRLIENDFDHDGRLTIADADIQIAAEPRPERSNFSPPPDAFDANADGRITEREMQTEFDRWIAWLDADGNGVISGEELRERETVARRSEALINRRTGSDANRCVLPQIPPADDVVVIHGKTGSGFVDLTYGGPFDQPVFMGEVVVPAGDRPLWIIASFGQRMLLRLDGATDRVAGLISIAATTGMTGHPKQALAVETRCHVGFLGIRTVEPGQTGSEALTASFVRALRRDDVAVFEIDTIGRFDLATGRNDPTIRLAGDDTPEATGDARFTREALFLFSPGGFHDLDPGAVAVPGRVRAADRPLLPLEAGLLQLIDLGLVEPIATPRSGLVRRVPPGAKPPARTAQDRATGSPLIGGLLYHQTGDGGWIGREPLSYYAPVQPRIPPGLDGTRGIRLIVAKATDKTLLDSTAPGCRAPGLFDSGPPSDDACLR</sequence>
<dbReference type="PROSITE" id="PS00018">
    <property type="entry name" value="EF_HAND_1"/>
    <property type="match status" value="2"/>
</dbReference>
<evidence type="ECO:0000259" key="2">
    <source>
        <dbReference type="Pfam" id="PF13202"/>
    </source>
</evidence>
<keyword evidence="4" id="KW-1185">Reference proteome</keyword>
<dbReference type="RefSeq" id="WP_264771394.1">
    <property type="nucleotide sequence ID" value="NZ_JAPDOG010000004.1"/>
</dbReference>
<feature type="domain" description="EF-hand" evidence="2">
    <location>
        <begin position="195"/>
        <end position="212"/>
    </location>
</feature>
<dbReference type="EMBL" id="JAPDOG010000004">
    <property type="protein sequence ID" value="MCW3781190.1"/>
    <property type="molecule type" value="Genomic_DNA"/>
</dbReference>
<dbReference type="InterPro" id="IPR011992">
    <property type="entry name" value="EF-hand-dom_pair"/>
</dbReference>
<accession>A0ABT3J0I8</accession>
<feature type="domain" description="EF-hand" evidence="2">
    <location>
        <begin position="221"/>
        <end position="236"/>
    </location>
</feature>
<evidence type="ECO:0000313" key="4">
    <source>
        <dbReference type="Proteomes" id="UP001207582"/>
    </source>
</evidence>
<evidence type="ECO:0000313" key="3">
    <source>
        <dbReference type="EMBL" id="MCW3781190.1"/>
    </source>
</evidence>
<dbReference type="InterPro" id="IPR018247">
    <property type="entry name" value="EF_Hand_1_Ca_BS"/>
</dbReference>
<proteinExistence type="predicted"/>
<dbReference type="SUPFAM" id="SSF47473">
    <property type="entry name" value="EF-hand"/>
    <property type="match status" value="1"/>
</dbReference>
<gene>
    <name evidence="3" type="ORF">OM960_06265</name>
</gene>
<evidence type="ECO:0000256" key="1">
    <source>
        <dbReference type="SAM" id="MobiDB-lite"/>
    </source>
</evidence>
<dbReference type="Pfam" id="PF13202">
    <property type="entry name" value="EF-hand_5"/>
    <property type="match status" value="2"/>
</dbReference>
<comment type="caution">
    <text evidence="3">The sequence shown here is derived from an EMBL/GenBank/DDBJ whole genome shotgun (WGS) entry which is preliminary data.</text>
</comment>
<dbReference type="Proteomes" id="UP001207582">
    <property type="component" value="Unassembled WGS sequence"/>
</dbReference>
<organism evidence="3 4">
    <name type="scientific">Defluviimonas salinarum</name>
    <dbReference type="NCBI Taxonomy" id="2992147"/>
    <lineage>
        <taxon>Bacteria</taxon>
        <taxon>Pseudomonadati</taxon>
        <taxon>Pseudomonadota</taxon>
        <taxon>Alphaproteobacteria</taxon>
        <taxon>Rhodobacterales</taxon>
        <taxon>Paracoccaceae</taxon>
        <taxon>Albidovulum</taxon>
    </lineage>
</organism>
<reference evidence="3 4" key="1">
    <citation type="submission" date="2022-10" db="EMBL/GenBank/DDBJ databases">
        <title>Defluviimonas sp. CAU 1641 isolated from mud.</title>
        <authorList>
            <person name="Kim W."/>
        </authorList>
    </citation>
    <scope>NUCLEOTIDE SEQUENCE [LARGE SCALE GENOMIC DNA]</scope>
    <source>
        <strain evidence="3 4">CAU 1641</strain>
    </source>
</reference>
<feature type="region of interest" description="Disordered" evidence="1">
    <location>
        <begin position="566"/>
        <end position="588"/>
    </location>
</feature>
<protein>
    <recommendedName>
        <fullName evidence="2">EF-hand domain-containing protein</fullName>
    </recommendedName>
</protein>
<dbReference type="InterPro" id="IPR002048">
    <property type="entry name" value="EF_hand_dom"/>
</dbReference>
<name>A0ABT3J0I8_9RHOB</name>
<dbReference type="Gene3D" id="1.10.238.10">
    <property type="entry name" value="EF-hand"/>
    <property type="match status" value="1"/>
</dbReference>